<gene>
    <name evidence="7" type="ORF">SAMN04489759_11617</name>
</gene>
<dbReference type="Gene3D" id="1.20.1540.10">
    <property type="entry name" value="Rhomboid-like"/>
    <property type="match status" value="1"/>
</dbReference>
<feature type="transmembrane region" description="Helical" evidence="5">
    <location>
        <begin position="139"/>
        <end position="158"/>
    </location>
</feature>
<dbReference type="GO" id="GO:0004252">
    <property type="term" value="F:serine-type endopeptidase activity"/>
    <property type="evidence" value="ECO:0007669"/>
    <property type="project" value="InterPro"/>
</dbReference>
<dbReference type="AlphaFoldDB" id="A0A1G7YMK5"/>
<keyword evidence="2 5" id="KW-0812">Transmembrane</keyword>
<name>A0A1G7YMK5_9RHOB</name>
<proteinExistence type="predicted"/>
<accession>A0A1G7YMK5</accession>
<keyword evidence="3 5" id="KW-1133">Transmembrane helix</keyword>
<feature type="transmembrane region" description="Helical" evidence="5">
    <location>
        <begin position="170"/>
        <end position="189"/>
    </location>
</feature>
<dbReference type="STRING" id="218672.SAMN04489759_11617"/>
<dbReference type="RefSeq" id="WP_093744094.1">
    <property type="nucleotide sequence ID" value="NZ_FNBP01000016.1"/>
</dbReference>
<evidence type="ECO:0000313" key="7">
    <source>
        <dbReference type="EMBL" id="SDG97545.1"/>
    </source>
</evidence>
<sequence>MQDPDLQPPVNPLPPAVVVLFLAIAGVEVVLSLAEAGLVGGPGAVGWRLGLVRDYGFSGLIFDAMIGAGQYPIEHIWRVVTYPFVHLGFTHAIFAVVLLLALGKMVAEAMGQLAFVVIFVLSGVGGALVYGALLNDPVWLAGAYPNVYGLIGGYSFVMWRRLLGSGEPQYQAFTLIALLMGLQLFWGIFFETGLLWVAELAGFFCGFGLSFLVAPGEWARLRARLQQR</sequence>
<feature type="transmembrane region" description="Helical" evidence="5">
    <location>
        <begin position="55"/>
        <end position="73"/>
    </location>
</feature>
<dbReference type="GO" id="GO:0016020">
    <property type="term" value="C:membrane"/>
    <property type="evidence" value="ECO:0007669"/>
    <property type="project" value="UniProtKB-SubCell"/>
</dbReference>
<keyword evidence="4 5" id="KW-0472">Membrane</keyword>
<evidence type="ECO:0000313" key="8">
    <source>
        <dbReference type="Proteomes" id="UP000199399"/>
    </source>
</evidence>
<feature type="transmembrane region" description="Helical" evidence="5">
    <location>
        <begin position="79"/>
        <end position="101"/>
    </location>
</feature>
<feature type="transmembrane region" description="Helical" evidence="5">
    <location>
        <begin position="195"/>
        <end position="214"/>
    </location>
</feature>
<evidence type="ECO:0000256" key="4">
    <source>
        <dbReference type="ARBA" id="ARBA00023136"/>
    </source>
</evidence>
<dbReference type="PANTHER" id="PTHR43066">
    <property type="entry name" value="RHOMBOID-RELATED PROTEIN"/>
    <property type="match status" value="1"/>
</dbReference>
<dbReference type="Proteomes" id="UP000199399">
    <property type="component" value="Unassembled WGS sequence"/>
</dbReference>
<feature type="domain" description="Peptidase S54 rhomboid" evidence="6">
    <location>
        <begin position="75"/>
        <end position="214"/>
    </location>
</feature>
<organism evidence="7 8">
    <name type="scientific">Sulfitobacter delicatus</name>
    <dbReference type="NCBI Taxonomy" id="218672"/>
    <lineage>
        <taxon>Bacteria</taxon>
        <taxon>Pseudomonadati</taxon>
        <taxon>Pseudomonadota</taxon>
        <taxon>Alphaproteobacteria</taxon>
        <taxon>Rhodobacterales</taxon>
        <taxon>Roseobacteraceae</taxon>
        <taxon>Sulfitobacter</taxon>
    </lineage>
</organism>
<feature type="transmembrane region" description="Helical" evidence="5">
    <location>
        <begin position="12"/>
        <end position="34"/>
    </location>
</feature>
<dbReference type="InterPro" id="IPR035952">
    <property type="entry name" value="Rhomboid-like_sf"/>
</dbReference>
<feature type="transmembrane region" description="Helical" evidence="5">
    <location>
        <begin position="113"/>
        <end position="133"/>
    </location>
</feature>
<dbReference type="EMBL" id="FNBP01000016">
    <property type="protein sequence ID" value="SDG97545.1"/>
    <property type="molecule type" value="Genomic_DNA"/>
</dbReference>
<evidence type="ECO:0000256" key="3">
    <source>
        <dbReference type="ARBA" id="ARBA00022989"/>
    </source>
</evidence>
<dbReference type="Pfam" id="PF01694">
    <property type="entry name" value="Rhomboid"/>
    <property type="match status" value="1"/>
</dbReference>
<dbReference type="OrthoDB" id="7836448at2"/>
<dbReference type="InterPro" id="IPR022764">
    <property type="entry name" value="Peptidase_S54_rhomboid_dom"/>
</dbReference>
<evidence type="ECO:0000256" key="1">
    <source>
        <dbReference type="ARBA" id="ARBA00004141"/>
    </source>
</evidence>
<evidence type="ECO:0000259" key="6">
    <source>
        <dbReference type="Pfam" id="PF01694"/>
    </source>
</evidence>
<keyword evidence="8" id="KW-1185">Reference proteome</keyword>
<evidence type="ECO:0000256" key="2">
    <source>
        <dbReference type="ARBA" id="ARBA00022692"/>
    </source>
</evidence>
<evidence type="ECO:0000256" key="5">
    <source>
        <dbReference type="SAM" id="Phobius"/>
    </source>
</evidence>
<dbReference type="SUPFAM" id="SSF144091">
    <property type="entry name" value="Rhomboid-like"/>
    <property type="match status" value="1"/>
</dbReference>
<protein>
    <submittedName>
        <fullName evidence="7">Rhomboid family protein</fullName>
    </submittedName>
</protein>
<comment type="subcellular location">
    <subcellularLocation>
        <location evidence="1">Membrane</location>
        <topology evidence="1">Multi-pass membrane protein</topology>
    </subcellularLocation>
</comment>
<reference evidence="8" key="1">
    <citation type="submission" date="2016-10" db="EMBL/GenBank/DDBJ databases">
        <authorList>
            <person name="Varghese N."/>
            <person name="Submissions S."/>
        </authorList>
    </citation>
    <scope>NUCLEOTIDE SEQUENCE [LARGE SCALE GENOMIC DNA]</scope>
    <source>
        <strain evidence="8">DSM 16477</strain>
    </source>
</reference>